<keyword evidence="2" id="KW-1185">Reference proteome</keyword>
<gene>
    <name evidence="1" type="ORF">ONZ43_g664</name>
</gene>
<evidence type="ECO:0000313" key="2">
    <source>
        <dbReference type="Proteomes" id="UP001153334"/>
    </source>
</evidence>
<comment type="caution">
    <text evidence="1">The sequence shown here is derived from an EMBL/GenBank/DDBJ whole genome shotgun (WGS) entry which is preliminary data.</text>
</comment>
<evidence type="ECO:0000313" key="1">
    <source>
        <dbReference type="EMBL" id="KAJ8123372.1"/>
    </source>
</evidence>
<sequence>MTRHTTEFLRQKSSNMSLRMAASSASALASSRLSSFANPAEPRPSSPTAPPPSPAAPSTPPPPDPLTRRDGDTSYENWLRQQSAFQESPSRSRRKGRPSKAEKDKESKGKRK</sequence>
<organism evidence="1 2">
    <name type="scientific">Nemania bipapillata</name>
    <dbReference type="NCBI Taxonomy" id="110536"/>
    <lineage>
        <taxon>Eukaryota</taxon>
        <taxon>Fungi</taxon>
        <taxon>Dikarya</taxon>
        <taxon>Ascomycota</taxon>
        <taxon>Pezizomycotina</taxon>
        <taxon>Sordariomycetes</taxon>
        <taxon>Xylariomycetidae</taxon>
        <taxon>Xylariales</taxon>
        <taxon>Xylariaceae</taxon>
        <taxon>Nemania</taxon>
    </lineage>
</organism>
<dbReference type="EMBL" id="JAPESX010000092">
    <property type="protein sequence ID" value="KAJ8123372.1"/>
    <property type="molecule type" value="Genomic_DNA"/>
</dbReference>
<reference evidence="1" key="1">
    <citation type="submission" date="2022-11" db="EMBL/GenBank/DDBJ databases">
        <title>Genome Sequence of Nemania bipapillata.</title>
        <authorList>
            <person name="Buettner E."/>
        </authorList>
    </citation>
    <scope>NUCLEOTIDE SEQUENCE</scope>
    <source>
        <strain evidence="1">CP14</strain>
    </source>
</reference>
<proteinExistence type="predicted"/>
<accession>A0ACC2J7V5</accession>
<dbReference type="Proteomes" id="UP001153334">
    <property type="component" value="Unassembled WGS sequence"/>
</dbReference>
<name>A0ACC2J7V5_9PEZI</name>
<protein>
    <submittedName>
        <fullName evidence="1">Uncharacterized protein</fullName>
    </submittedName>
</protein>